<dbReference type="Proteomes" id="UP000190744">
    <property type="component" value="Unassembled WGS sequence"/>
</dbReference>
<comment type="caution">
    <text evidence="2">The sequence shown here is derived from an EMBL/GenBank/DDBJ whole genome shotgun (WGS) entry which is preliminary data.</text>
</comment>
<evidence type="ECO:0000256" key="1">
    <source>
        <dbReference type="SAM" id="Phobius"/>
    </source>
</evidence>
<dbReference type="InterPro" id="IPR046536">
    <property type="entry name" value="DUF6601"/>
</dbReference>
<organism evidence="2 3">
    <name type="scientific">Penicillium brasilianum</name>
    <dbReference type="NCBI Taxonomy" id="104259"/>
    <lineage>
        <taxon>Eukaryota</taxon>
        <taxon>Fungi</taxon>
        <taxon>Dikarya</taxon>
        <taxon>Ascomycota</taxon>
        <taxon>Pezizomycotina</taxon>
        <taxon>Eurotiomycetes</taxon>
        <taxon>Eurotiomycetidae</taxon>
        <taxon>Eurotiales</taxon>
        <taxon>Aspergillaceae</taxon>
        <taxon>Penicillium</taxon>
    </lineage>
</organism>
<dbReference type="PANTHER" id="PTHR34414">
    <property type="entry name" value="HET DOMAIN-CONTAINING PROTEIN-RELATED"/>
    <property type="match status" value="1"/>
</dbReference>
<dbReference type="EMBL" id="LJBN01000124">
    <property type="protein sequence ID" value="OOQ87522.1"/>
    <property type="molecule type" value="Genomic_DNA"/>
</dbReference>
<sequence length="250" mass="28688">MSQLAPQPAPQSMPFQTDLLQGSAKIPWIDMLPAYFRKLTVLVTINKDNVDEFLANELSLGKLEKLLEHLCYVSLISHESDYRIALESHLLPSELSVASWQDWKKFTREVIAFCNDETVHPRFLRAELRLSRLNILCRFTQAPLFEPYLRQYWDYSSLLQENITLLATTIIFIVLILTAMQVGLATEQLNNNKRFMAASYGFTTFAILFPFCALGLVAIRAVWQIVKDLPILLDDRRGSLETPRNNILPV</sequence>
<evidence type="ECO:0000313" key="2">
    <source>
        <dbReference type="EMBL" id="OOQ87522.1"/>
    </source>
</evidence>
<dbReference type="AlphaFoldDB" id="A0A1S9RPT9"/>
<evidence type="ECO:0008006" key="4">
    <source>
        <dbReference type="Google" id="ProtNLM"/>
    </source>
</evidence>
<reference evidence="3" key="1">
    <citation type="submission" date="2015-09" db="EMBL/GenBank/DDBJ databases">
        <authorList>
            <person name="Fill T.P."/>
            <person name="Baretta J.F."/>
            <person name="de Almeida L.G."/>
            <person name="Rocha M."/>
            <person name="de Souza D.H."/>
            <person name="Malavazi I."/>
            <person name="Cerdeira L.T."/>
            <person name="Hong H."/>
            <person name="Samborskyy M."/>
            <person name="de Vasconcelos A.T."/>
            <person name="Leadlay P."/>
            <person name="Rodrigues-Filho E."/>
        </authorList>
    </citation>
    <scope>NUCLEOTIDE SEQUENCE [LARGE SCALE GENOMIC DNA]</scope>
    <source>
        <strain evidence="3">LaBioMMi 136</strain>
    </source>
</reference>
<keyword evidence="1" id="KW-0472">Membrane</keyword>
<keyword evidence="1" id="KW-0812">Transmembrane</keyword>
<protein>
    <recommendedName>
        <fullName evidence="4">Subtilisin-like serine protease</fullName>
    </recommendedName>
</protein>
<name>A0A1S9RPT9_PENBI</name>
<proteinExistence type="predicted"/>
<dbReference type="PANTHER" id="PTHR34414:SF1">
    <property type="entry name" value="SUBTILISIN-LIKE SERINE PROTEASE"/>
    <property type="match status" value="1"/>
</dbReference>
<dbReference type="Pfam" id="PF20246">
    <property type="entry name" value="DUF6601"/>
    <property type="match status" value="1"/>
</dbReference>
<feature type="transmembrane region" description="Helical" evidence="1">
    <location>
        <begin position="197"/>
        <end position="219"/>
    </location>
</feature>
<evidence type="ECO:0000313" key="3">
    <source>
        <dbReference type="Proteomes" id="UP000190744"/>
    </source>
</evidence>
<accession>A0A1S9RPT9</accession>
<keyword evidence="1" id="KW-1133">Transmembrane helix</keyword>
<feature type="transmembrane region" description="Helical" evidence="1">
    <location>
        <begin position="163"/>
        <end position="185"/>
    </location>
</feature>
<gene>
    <name evidence="2" type="ORF">PEBR_20394</name>
</gene>